<evidence type="ECO:0000313" key="3">
    <source>
        <dbReference type="Proteomes" id="UP000293719"/>
    </source>
</evidence>
<dbReference type="KEGG" id="rpod:E0E05_03625"/>
<sequence length="228" mass="24582">MPASVSPARLGLTLASLVAAGLALAGCGESVSWHQKLTVTVDTPDGFRSGSAVQRVRIYDKAGILEPILPHEARGVANEVTGEAVVVDLGQGRYMFMLVPGASLLTQRVLEWPKPWFPDGARAVARFEGVAHVPPNRAPTLVTFTSIDAPKTVKRIDPGNLAATFGSGYRLHSITLEITDEPVTEGRVEQVLGWLLTIGNDQLDGERYQDARSQLLASQLNSLDFKRD</sequence>
<proteinExistence type="predicted"/>
<dbReference type="GeneID" id="90766376"/>
<protein>
    <recommendedName>
        <fullName evidence="4">Lipoprotein</fullName>
    </recommendedName>
</protein>
<keyword evidence="3" id="KW-1185">Reference proteome</keyword>
<name>A0A4P6UX86_9HYPH</name>
<dbReference type="OrthoDB" id="7428686at2"/>
<gene>
    <name evidence="2" type="ORF">E0E05_03625</name>
</gene>
<accession>A0A4P6UX86</accession>
<evidence type="ECO:0008006" key="4">
    <source>
        <dbReference type="Google" id="ProtNLM"/>
    </source>
</evidence>
<keyword evidence="1" id="KW-0732">Signal</keyword>
<evidence type="ECO:0000256" key="1">
    <source>
        <dbReference type="SAM" id="SignalP"/>
    </source>
</evidence>
<dbReference type="RefSeq" id="WP_131615482.1">
    <property type="nucleotide sequence ID" value="NZ_CP036532.1"/>
</dbReference>
<evidence type="ECO:0000313" key="2">
    <source>
        <dbReference type="EMBL" id="QBK29767.1"/>
    </source>
</evidence>
<organism evidence="2 3">
    <name type="scientific">Roseitalea porphyridii</name>
    <dbReference type="NCBI Taxonomy" id="1852022"/>
    <lineage>
        <taxon>Bacteria</taxon>
        <taxon>Pseudomonadati</taxon>
        <taxon>Pseudomonadota</taxon>
        <taxon>Alphaproteobacteria</taxon>
        <taxon>Hyphomicrobiales</taxon>
        <taxon>Ahrensiaceae</taxon>
        <taxon>Roseitalea</taxon>
    </lineage>
</organism>
<reference evidence="2 3" key="1">
    <citation type="journal article" date="2017" name="Int. J. Syst. Evol. Microbiol.">
        <title>Roseitalea porphyridii gen. nov., sp. nov., isolated from a red alga, and reclassification of Hoeflea suaedae Chung et al. 2013 as Pseudohoeflea suaedae gen. nov., comb. nov.</title>
        <authorList>
            <person name="Hyeon J.W."/>
            <person name="Jeong S.E."/>
            <person name="Baek K."/>
            <person name="Jeon C.O."/>
        </authorList>
    </citation>
    <scope>NUCLEOTIDE SEQUENCE [LARGE SCALE GENOMIC DNA]</scope>
    <source>
        <strain evidence="2 3">MA7-20</strain>
    </source>
</reference>
<dbReference type="Proteomes" id="UP000293719">
    <property type="component" value="Chromosome"/>
</dbReference>
<dbReference type="EMBL" id="CP036532">
    <property type="protein sequence ID" value="QBK29767.1"/>
    <property type="molecule type" value="Genomic_DNA"/>
</dbReference>
<dbReference type="AlphaFoldDB" id="A0A4P6UX86"/>
<feature type="signal peptide" evidence="1">
    <location>
        <begin position="1"/>
        <end position="25"/>
    </location>
</feature>
<feature type="chain" id="PRO_5020639791" description="Lipoprotein" evidence="1">
    <location>
        <begin position="26"/>
        <end position="228"/>
    </location>
</feature>